<accession>A0ABP9UWN2</accession>
<gene>
    <name evidence="3" type="ORF">Rhal01_00984</name>
</gene>
<feature type="compositionally biased region" description="Polar residues" evidence="1">
    <location>
        <begin position="302"/>
        <end position="320"/>
    </location>
</feature>
<comment type="caution">
    <text evidence="3">The sequence shown here is derived from an EMBL/GenBank/DDBJ whole genome shotgun (WGS) entry which is preliminary data.</text>
</comment>
<keyword evidence="2" id="KW-0812">Transmembrane</keyword>
<dbReference type="EMBL" id="BAABRL010000002">
    <property type="protein sequence ID" value="GAA5494820.1"/>
    <property type="molecule type" value="Genomic_DNA"/>
</dbReference>
<evidence type="ECO:0000313" key="3">
    <source>
        <dbReference type="EMBL" id="GAA5494820.1"/>
    </source>
</evidence>
<evidence type="ECO:0008006" key="5">
    <source>
        <dbReference type="Google" id="ProtNLM"/>
    </source>
</evidence>
<feature type="transmembrane region" description="Helical" evidence="2">
    <location>
        <begin position="116"/>
        <end position="137"/>
    </location>
</feature>
<proteinExistence type="predicted"/>
<keyword evidence="2" id="KW-1133">Transmembrane helix</keyword>
<evidence type="ECO:0000313" key="4">
    <source>
        <dbReference type="Proteomes" id="UP001424741"/>
    </source>
</evidence>
<feature type="region of interest" description="Disordered" evidence="1">
    <location>
        <begin position="293"/>
        <end position="343"/>
    </location>
</feature>
<name>A0ABP9UWN2_9BACT</name>
<feature type="transmembrane region" description="Helical" evidence="2">
    <location>
        <begin position="361"/>
        <end position="382"/>
    </location>
</feature>
<dbReference type="Proteomes" id="UP001424741">
    <property type="component" value="Unassembled WGS sequence"/>
</dbReference>
<dbReference type="RefSeq" id="WP_346187711.1">
    <property type="nucleotide sequence ID" value="NZ_BAABRL010000002.1"/>
</dbReference>
<evidence type="ECO:0000256" key="2">
    <source>
        <dbReference type="SAM" id="Phobius"/>
    </source>
</evidence>
<organism evidence="3 4">
    <name type="scientific">Rubritalea halochordaticola</name>
    <dbReference type="NCBI Taxonomy" id="714537"/>
    <lineage>
        <taxon>Bacteria</taxon>
        <taxon>Pseudomonadati</taxon>
        <taxon>Verrucomicrobiota</taxon>
        <taxon>Verrucomicrobiia</taxon>
        <taxon>Verrucomicrobiales</taxon>
        <taxon>Rubritaleaceae</taxon>
        <taxon>Rubritalea</taxon>
    </lineage>
</organism>
<protein>
    <recommendedName>
        <fullName evidence="5">VCBS repeat-containing protein</fullName>
    </recommendedName>
</protein>
<reference evidence="3 4" key="1">
    <citation type="submission" date="2024-02" db="EMBL/GenBank/DDBJ databases">
        <title>Rubritalea halochordaticola NBRC 107102.</title>
        <authorList>
            <person name="Ichikawa N."/>
            <person name="Katano-Makiyama Y."/>
            <person name="Hidaka K."/>
        </authorList>
    </citation>
    <scope>NUCLEOTIDE SEQUENCE [LARGE SCALE GENOMIC DNA]</scope>
    <source>
        <strain evidence="3 4">NBRC 107102</strain>
    </source>
</reference>
<feature type="compositionally biased region" description="Polar residues" evidence="1">
    <location>
        <begin position="330"/>
        <end position="343"/>
    </location>
</feature>
<sequence length="387" mass="42831">MLDYALGWMRRFITALPQHTPIGTVTQLSALEGMIQLDNGGADIVSISSGQIVPNVNNTPNLIIPTALTYESQTGNWTFHPNVRNYVLRVIADEVELGLATQKLTMNSNFYIRKRLLCVSVILPMIVLLSLHTVLLAQGDLPRSSDRDLLRYSIPDGGVYDNDKALLIVADMNADGLPERIAGTQMGRNGAFGIIWRVYEIKNGRYEYKGVTQFPLNSAGIIANADGMPTLQIYIGGKLCSISIDKPGENGLLEMHEIKDITWEEVTNLFKGHTPPIWSFDAQEMYKEPRAKNLEDIEVSKKTTPLKSSNSDLTTPTPSSRLKLRANKYKSPTTSNSGSRVDTDLNGQTLFQTKSIATSSYGIYSITGVLLLALMTSLYIWLKRKGN</sequence>
<keyword evidence="4" id="KW-1185">Reference proteome</keyword>
<keyword evidence="2" id="KW-0472">Membrane</keyword>
<evidence type="ECO:0000256" key="1">
    <source>
        <dbReference type="SAM" id="MobiDB-lite"/>
    </source>
</evidence>